<dbReference type="InterPro" id="IPR024618">
    <property type="entry name" value="DUF3857"/>
</dbReference>
<dbReference type="InterPro" id="IPR038765">
    <property type="entry name" value="Papain-like_cys_pep_sf"/>
</dbReference>
<proteinExistence type="predicted"/>
<feature type="domain" description="Transglutaminase-like" evidence="1">
    <location>
        <begin position="318"/>
        <end position="388"/>
    </location>
</feature>
<evidence type="ECO:0000259" key="2">
    <source>
        <dbReference type="Pfam" id="PF12969"/>
    </source>
</evidence>
<dbReference type="InterPro" id="IPR002931">
    <property type="entry name" value="Transglutaminase-like"/>
</dbReference>
<dbReference type="SUPFAM" id="SSF54001">
    <property type="entry name" value="Cysteine proteinases"/>
    <property type="match status" value="1"/>
</dbReference>
<dbReference type="EMBL" id="JAGQHS010000083">
    <property type="protein sequence ID" value="MCA9757132.1"/>
    <property type="molecule type" value="Genomic_DNA"/>
</dbReference>
<dbReference type="Proteomes" id="UP000739538">
    <property type="component" value="Unassembled WGS sequence"/>
</dbReference>
<protein>
    <submittedName>
        <fullName evidence="3">DUF3857 domain-containing protein</fullName>
    </submittedName>
</protein>
<name>A0A956SDY1_UNCEI</name>
<dbReference type="Pfam" id="PF12969">
    <property type="entry name" value="DUF3857"/>
    <property type="match status" value="1"/>
</dbReference>
<reference evidence="3" key="2">
    <citation type="journal article" date="2021" name="Microbiome">
        <title>Successional dynamics and alternative stable states in a saline activated sludge microbial community over 9 years.</title>
        <authorList>
            <person name="Wang Y."/>
            <person name="Ye J."/>
            <person name="Ju F."/>
            <person name="Liu L."/>
            <person name="Boyd J.A."/>
            <person name="Deng Y."/>
            <person name="Parks D.H."/>
            <person name="Jiang X."/>
            <person name="Yin X."/>
            <person name="Woodcroft B.J."/>
            <person name="Tyson G.W."/>
            <person name="Hugenholtz P."/>
            <person name="Polz M.F."/>
            <person name="Zhang T."/>
        </authorList>
    </citation>
    <scope>NUCLEOTIDE SEQUENCE</scope>
    <source>
        <strain evidence="3">HKST-UBA02</strain>
    </source>
</reference>
<dbReference type="Gene3D" id="3.10.620.30">
    <property type="match status" value="1"/>
</dbReference>
<feature type="domain" description="DUF3857" evidence="2">
    <location>
        <begin position="128"/>
        <end position="265"/>
    </location>
</feature>
<sequence length="683" mass="76145">MTITTKSGIAAQASRNQRTRLVRKAGSRIAWTAAVFCLTHLSTGCWQPPKGGLKSIGKTLAAYDLQTFPIAEDYPEDDAVVVGTSTDVEMWFGKHGAVRLDETRTRLVRIFRNVEEYATTEIVLHPGEKIVDIEARTITPENRPLPLAESDFHVQRGARGGGVFHSDVRIVRFTFPNVEPNCLVEYNYTIRKDIPFLFDRWYVQDKLPIVVNRYSLTVPSWFVDDPRIDFDWRYNAHNCARLAEPTGTRVGDTVVYSWEVHDVEPLAMEPFMPPADQLLSFVQFAPTDFREWNQLSEWYVDRCFEPQVTQAASVPSRVRKLTAGLHSHEEKIDAIRAYVESLRYVAIELGDGGIIPSTPDEVLARGSGDCKDKSTLLVAMLKEAGIEASPALIGVRRASLVEGFPAWSFNHMIVAAGVGEDRIWIDPTSQFLPLGQLPGACQATDALLLNDDGTSTISRTPEERGWASSTHYDLQVFVLGTADAQFELGIQMEGQAAASARRALWGADEKATLEFCHDLLAGEFVDAEQISAKVRNLEEVSEPLEIDLAFVAHGAIRKQGDVYLLDGIPMQVSVDLERLPDRPRIHPLYFEGRTRISRNVQIHLGQSGLEARSVPESVEIGQGTGLAYRSEFQMLGGSELRATQEFRISSRHCPPDAYSALREIAGRVHDRADETIVLQRRAS</sequence>
<dbReference type="Pfam" id="PF01841">
    <property type="entry name" value="Transglut_core"/>
    <property type="match status" value="1"/>
</dbReference>
<dbReference type="Gene3D" id="2.60.40.3140">
    <property type="match status" value="1"/>
</dbReference>
<evidence type="ECO:0000313" key="4">
    <source>
        <dbReference type="Proteomes" id="UP000739538"/>
    </source>
</evidence>
<accession>A0A956SDY1</accession>
<organism evidence="3 4">
    <name type="scientific">Eiseniibacteriota bacterium</name>
    <dbReference type="NCBI Taxonomy" id="2212470"/>
    <lineage>
        <taxon>Bacteria</taxon>
        <taxon>Candidatus Eiseniibacteriota</taxon>
    </lineage>
</organism>
<reference evidence="3" key="1">
    <citation type="submission" date="2020-04" db="EMBL/GenBank/DDBJ databases">
        <authorList>
            <person name="Zhang T."/>
        </authorList>
    </citation>
    <scope>NUCLEOTIDE SEQUENCE</scope>
    <source>
        <strain evidence="3">HKST-UBA02</strain>
    </source>
</reference>
<comment type="caution">
    <text evidence="3">The sequence shown here is derived from an EMBL/GenBank/DDBJ whole genome shotgun (WGS) entry which is preliminary data.</text>
</comment>
<dbReference type="AlphaFoldDB" id="A0A956SDY1"/>
<evidence type="ECO:0000313" key="3">
    <source>
        <dbReference type="EMBL" id="MCA9757132.1"/>
    </source>
</evidence>
<dbReference type="Gene3D" id="2.60.120.1130">
    <property type="match status" value="1"/>
</dbReference>
<evidence type="ECO:0000259" key="1">
    <source>
        <dbReference type="Pfam" id="PF01841"/>
    </source>
</evidence>
<gene>
    <name evidence="3" type="ORF">KDA27_15110</name>
</gene>